<evidence type="ECO:0000313" key="6">
    <source>
        <dbReference type="Proteomes" id="UP001501510"/>
    </source>
</evidence>
<organism evidence="5 6">
    <name type="scientific">Clostridium oceanicum</name>
    <dbReference type="NCBI Taxonomy" id="1543"/>
    <lineage>
        <taxon>Bacteria</taxon>
        <taxon>Bacillati</taxon>
        <taxon>Bacillota</taxon>
        <taxon>Clostridia</taxon>
        <taxon>Eubacteriales</taxon>
        <taxon>Clostridiaceae</taxon>
        <taxon>Clostridium</taxon>
    </lineage>
</organism>
<keyword evidence="2" id="KW-0238">DNA-binding</keyword>
<dbReference type="InterPro" id="IPR053142">
    <property type="entry name" value="PchR_regulatory_protein"/>
</dbReference>
<dbReference type="InterPro" id="IPR018062">
    <property type="entry name" value="HTH_AraC-typ_CS"/>
</dbReference>
<feature type="domain" description="HTH araC/xylS-type" evidence="4">
    <location>
        <begin position="218"/>
        <end position="316"/>
    </location>
</feature>
<protein>
    <submittedName>
        <fullName evidence="5">AraC family transcriptional regulator</fullName>
    </submittedName>
</protein>
<dbReference type="SMART" id="SM00342">
    <property type="entry name" value="HTH_ARAC"/>
    <property type="match status" value="1"/>
</dbReference>
<keyword evidence="6" id="KW-1185">Reference proteome</keyword>
<dbReference type="PROSITE" id="PS01124">
    <property type="entry name" value="HTH_ARAC_FAMILY_2"/>
    <property type="match status" value="1"/>
</dbReference>
<dbReference type="Pfam" id="PF12833">
    <property type="entry name" value="HTH_18"/>
    <property type="match status" value="1"/>
</dbReference>
<name>A0ABP3UN99_9CLOT</name>
<proteinExistence type="predicted"/>
<keyword evidence="1" id="KW-0805">Transcription regulation</keyword>
<dbReference type="InterPro" id="IPR018060">
    <property type="entry name" value="HTH_AraC"/>
</dbReference>
<dbReference type="PANTHER" id="PTHR47893:SF1">
    <property type="entry name" value="REGULATORY PROTEIN PCHR"/>
    <property type="match status" value="1"/>
</dbReference>
<dbReference type="Proteomes" id="UP001501510">
    <property type="component" value="Unassembled WGS sequence"/>
</dbReference>
<evidence type="ECO:0000256" key="3">
    <source>
        <dbReference type="ARBA" id="ARBA00023163"/>
    </source>
</evidence>
<dbReference type="PROSITE" id="PS00041">
    <property type="entry name" value="HTH_ARAC_FAMILY_1"/>
    <property type="match status" value="1"/>
</dbReference>
<dbReference type="PRINTS" id="PR00032">
    <property type="entry name" value="HTHARAC"/>
</dbReference>
<dbReference type="InterPro" id="IPR020449">
    <property type="entry name" value="Tscrpt_reg_AraC-type_HTH"/>
</dbReference>
<dbReference type="RefSeq" id="WP_343759907.1">
    <property type="nucleotide sequence ID" value="NZ_BAAACG010000006.1"/>
</dbReference>
<reference evidence="6" key="1">
    <citation type="journal article" date="2019" name="Int. J. Syst. Evol. Microbiol.">
        <title>The Global Catalogue of Microorganisms (GCM) 10K type strain sequencing project: providing services to taxonomists for standard genome sequencing and annotation.</title>
        <authorList>
            <consortium name="The Broad Institute Genomics Platform"/>
            <consortium name="The Broad Institute Genome Sequencing Center for Infectious Disease"/>
            <person name="Wu L."/>
            <person name="Ma J."/>
        </authorList>
    </citation>
    <scope>NUCLEOTIDE SEQUENCE [LARGE SCALE GENOMIC DNA]</scope>
    <source>
        <strain evidence="6">JCM 1407</strain>
    </source>
</reference>
<dbReference type="PANTHER" id="PTHR47893">
    <property type="entry name" value="REGULATORY PROTEIN PCHR"/>
    <property type="match status" value="1"/>
</dbReference>
<keyword evidence="3" id="KW-0804">Transcription</keyword>
<evidence type="ECO:0000313" key="5">
    <source>
        <dbReference type="EMBL" id="GAA0736818.1"/>
    </source>
</evidence>
<gene>
    <name evidence="5" type="ORF">GCM10008906_12350</name>
</gene>
<evidence type="ECO:0000256" key="1">
    <source>
        <dbReference type="ARBA" id="ARBA00023015"/>
    </source>
</evidence>
<dbReference type="Gene3D" id="1.10.10.60">
    <property type="entry name" value="Homeodomain-like"/>
    <property type="match status" value="2"/>
</dbReference>
<evidence type="ECO:0000259" key="4">
    <source>
        <dbReference type="PROSITE" id="PS01124"/>
    </source>
</evidence>
<dbReference type="SUPFAM" id="SSF46689">
    <property type="entry name" value="Homeodomain-like"/>
    <property type="match status" value="2"/>
</dbReference>
<evidence type="ECO:0000256" key="2">
    <source>
        <dbReference type="ARBA" id="ARBA00023125"/>
    </source>
</evidence>
<dbReference type="InterPro" id="IPR009057">
    <property type="entry name" value="Homeodomain-like_sf"/>
</dbReference>
<comment type="caution">
    <text evidence="5">The sequence shown here is derived from an EMBL/GenBank/DDBJ whole genome shotgun (WGS) entry which is preliminary data.</text>
</comment>
<accession>A0ABP3UN99</accession>
<dbReference type="EMBL" id="BAAACG010000006">
    <property type="protein sequence ID" value="GAA0736818.1"/>
    <property type="molecule type" value="Genomic_DNA"/>
</dbReference>
<sequence>MKEEKNVHEELLLKSGFTKLKNCSKYNSIGTCYKLDPTIGVGYFWIYSYKNLFSIVIHDFYFHEDFYFESSLSKYFSISYFESVSGEELNPYHRLNAGCVKSYWCNGSKYNALFHKNIPIKSIGIEFMPEYCNEFLENKFSDEYIDPKLALISIDETTDFPEMVFLLHQILNYKGNGISAKLFYEGKISEAMALIYEKYKEHKKNHSTLCNDDIEHLKNVTSYINDHYAHELTLSKLSKIACMGTTKFKKTFKELYKCTTTQYIQHRRMGQAEHLLADTDLIIGQVSQIVGYKSASRFSELFKKSTGLSPVQYRKLSRRC</sequence>